<keyword evidence="3" id="KW-1185">Reference proteome</keyword>
<dbReference type="EMBL" id="UYRU01044204">
    <property type="protein sequence ID" value="VDK85746.1"/>
    <property type="molecule type" value="Genomic_DNA"/>
</dbReference>
<gene>
    <name evidence="2" type="ORF">DILT_LOCUS3752</name>
</gene>
<dbReference type="Proteomes" id="UP000281553">
    <property type="component" value="Unassembled WGS sequence"/>
</dbReference>
<evidence type="ECO:0000313" key="3">
    <source>
        <dbReference type="Proteomes" id="UP000281553"/>
    </source>
</evidence>
<organism evidence="2 3">
    <name type="scientific">Dibothriocephalus latus</name>
    <name type="common">Fish tapeworm</name>
    <name type="synonym">Diphyllobothrium latum</name>
    <dbReference type="NCBI Taxonomy" id="60516"/>
    <lineage>
        <taxon>Eukaryota</taxon>
        <taxon>Metazoa</taxon>
        <taxon>Spiralia</taxon>
        <taxon>Lophotrochozoa</taxon>
        <taxon>Platyhelminthes</taxon>
        <taxon>Cestoda</taxon>
        <taxon>Eucestoda</taxon>
        <taxon>Diphyllobothriidea</taxon>
        <taxon>Diphyllobothriidae</taxon>
        <taxon>Dibothriocephalus</taxon>
    </lineage>
</organism>
<dbReference type="AlphaFoldDB" id="A0A3P6TC76"/>
<evidence type="ECO:0000313" key="2">
    <source>
        <dbReference type="EMBL" id="VDK85746.1"/>
    </source>
</evidence>
<sequence>MLSIPLIMIMLYVITAAAMPSPGLDVIRFSRLDERPGMAELDCSSPNAPVFCRYAFARRSSDGAVGSNEQCNYLVTMRSALQAAAAEEEA</sequence>
<feature type="non-terminal residue" evidence="2">
    <location>
        <position position="90"/>
    </location>
</feature>
<keyword evidence="1" id="KW-0732">Signal</keyword>
<feature type="chain" id="PRO_5018094700" description="Secreted protein" evidence="1">
    <location>
        <begin position="19"/>
        <end position="90"/>
    </location>
</feature>
<name>A0A3P6TC76_DIBLA</name>
<evidence type="ECO:0008006" key="4">
    <source>
        <dbReference type="Google" id="ProtNLM"/>
    </source>
</evidence>
<evidence type="ECO:0000256" key="1">
    <source>
        <dbReference type="SAM" id="SignalP"/>
    </source>
</evidence>
<reference evidence="2 3" key="1">
    <citation type="submission" date="2018-11" db="EMBL/GenBank/DDBJ databases">
        <authorList>
            <consortium name="Pathogen Informatics"/>
        </authorList>
    </citation>
    <scope>NUCLEOTIDE SEQUENCE [LARGE SCALE GENOMIC DNA]</scope>
</reference>
<feature type="signal peptide" evidence="1">
    <location>
        <begin position="1"/>
        <end position="18"/>
    </location>
</feature>
<proteinExistence type="predicted"/>
<protein>
    <recommendedName>
        <fullName evidence="4">Secreted protein</fullName>
    </recommendedName>
</protein>
<accession>A0A3P6TC76</accession>